<name>A0A699ZCN6_HAELA</name>
<keyword evidence="3" id="KW-1185">Reference proteome</keyword>
<proteinExistence type="predicted"/>
<dbReference type="Proteomes" id="UP000485058">
    <property type="component" value="Unassembled WGS sequence"/>
</dbReference>
<feature type="region of interest" description="Disordered" evidence="1">
    <location>
        <begin position="1"/>
        <end position="58"/>
    </location>
</feature>
<evidence type="ECO:0000256" key="1">
    <source>
        <dbReference type="SAM" id="MobiDB-lite"/>
    </source>
</evidence>
<feature type="compositionally biased region" description="Basic residues" evidence="1">
    <location>
        <begin position="1"/>
        <end position="11"/>
    </location>
</feature>
<evidence type="ECO:0000313" key="2">
    <source>
        <dbReference type="EMBL" id="GFH20363.1"/>
    </source>
</evidence>
<organism evidence="2 3">
    <name type="scientific">Haematococcus lacustris</name>
    <name type="common">Green alga</name>
    <name type="synonym">Haematococcus pluvialis</name>
    <dbReference type="NCBI Taxonomy" id="44745"/>
    <lineage>
        <taxon>Eukaryota</taxon>
        <taxon>Viridiplantae</taxon>
        <taxon>Chlorophyta</taxon>
        <taxon>core chlorophytes</taxon>
        <taxon>Chlorophyceae</taxon>
        <taxon>CS clade</taxon>
        <taxon>Chlamydomonadales</taxon>
        <taxon>Haematococcaceae</taxon>
        <taxon>Haematococcus</taxon>
    </lineage>
</organism>
<evidence type="ECO:0000313" key="3">
    <source>
        <dbReference type="Proteomes" id="UP000485058"/>
    </source>
</evidence>
<protein>
    <submittedName>
        <fullName evidence="2">Uncharacterized protein</fullName>
    </submittedName>
</protein>
<gene>
    <name evidence="2" type="ORF">HaLaN_17472</name>
</gene>
<accession>A0A699ZCN6</accession>
<sequence length="178" mass="18767">MGRTLQRKRKKEQAAVKPGSVPGVKKHKKGSGQVSIVTAALNERSPSPGSGQAGCDGLQSPEEYRRCFRAVSQDSSSQAAKRPLNTADLKIWTSQPGTAIRAEVPFVPGAFVLCGVLSHRECRQLVAANPGFKSRRWNSPSPGLNPGLCFSLAILTGRGPEPIRPLRGASTAAARAGG</sequence>
<reference evidence="2 3" key="1">
    <citation type="submission" date="2020-02" db="EMBL/GenBank/DDBJ databases">
        <title>Draft genome sequence of Haematococcus lacustris strain NIES-144.</title>
        <authorList>
            <person name="Morimoto D."/>
            <person name="Nakagawa S."/>
            <person name="Yoshida T."/>
            <person name="Sawayama S."/>
        </authorList>
    </citation>
    <scope>NUCLEOTIDE SEQUENCE [LARGE SCALE GENOMIC DNA]</scope>
    <source>
        <strain evidence="2 3">NIES-144</strain>
    </source>
</reference>
<comment type="caution">
    <text evidence="2">The sequence shown here is derived from an EMBL/GenBank/DDBJ whole genome shotgun (WGS) entry which is preliminary data.</text>
</comment>
<dbReference type="EMBL" id="BLLF01001621">
    <property type="protein sequence ID" value="GFH20363.1"/>
    <property type="molecule type" value="Genomic_DNA"/>
</dbReference>
<dbReference type="AlphaFoldDB" id="A0A699ZCN6"/>